<evidence type="ECO:0008006" key="4">
    <source>
        <dbReference type="Google" id="ProtNLM"/>
    </source>
</evidence>
<dbReference type="Proteomes" id="UP001569963">
    <property type="component" value="Unassembled WGS sequence"/>
</dbReference>
<keyword evidence="1" id="KW-0472">Membrane</keyword>
<gene>
    <name evidence="2" type="ORF">SM611_26400</name>
</gene>
<evidence type="ECO:0000313" key="2">
    <source>
        <dbReference type="EMBL" id="MFA1542484.1"/>
    </source>
</evidence>
<keyword evidence="3" id="KW-1185">Reference proteome</keyword>
<protein>
    <recommendedName>
        <fullName evidence="4">DUF4190 domain-containing protein</fullName>
    </recommendedName>
</protein>
<keyword evidence="1" id="KW-1133">Transmembrane helix</keyword>
<accession>A0ABV4QKK7</accession>
<dbReference type="RefSeq" id="WP_371952709.1">
    <property type="nucleotide sequence ID" value="NZ_JAXCEI010000012.1"/>
</dbReference>
<evidence type="ECO:0000313" key="3">
    <source>
        <dbReference type="Proteomes" id="UP001569963"/>
    </source>
</evidence>
<dbReference type="EMBL" id="JAXCEI010000012">
    <property type="protein sequence ID" value="MFA1542484.1"/>
    <property type="molecule type" value="Genomic_DNA"/>
</dbReference>
<name>A0ABV4QKK7_9ACTN</name>
<evidence type="ECO:0000256" key="1">
    <source>
        <dbReference type="SAM" id="Phobius"/>
    </source>
</evidence>
<keyword evidence="1" id="KW-0812">Transmembrane</keyword>
<feature type="transmembrane region" description="Helical" evidence="1">
    <location>
        <begin position="26"/>
        <end position="54"/>
    </location>
</feature>
<organism evidence="2 3">
    <name type="scientific">Actinomadura monticuli</name>
    <dbReference type="NCBI Taxonomy" id="3097367"/>
    <lineage>
        <taxon>Bacteria</taxon>
        <taxon>Bacillati</taxon>
        <taxon>Actinomycetota</taxon>
        <taxon>Actinomycetes</taxon>
        <taxon>Streptosporangiales</taxon>
        <taxon>Thermomonosporaceae</taxon>
        <taxon>Actinomadura</taxon>
    </lineage>
</organism>
<sequence length="149" mass="15228">MTLPGYQTYAPPAPPRRSGLARASQVLGVAGLAGLVLCLAGMVPALVGLVLGAVSLVRRDPDRRPAVVGVTCSALALLIGAGLLFWLLSKAARCGDEARYPDEASRRGCVEREFPFAQANTHPAALVPVSAAGVHSARALTASSLSADA</sequence>
<proteinExistence type="predicted"/>
<comment type="caution">
    <text evidence="2">The sequence shown here is derived from an EMBL/GenBank/DDBJ whole genome shotgun (WGS) entry which is preliminary data.</text>
</comment>
<reference evidence="2 3" key="1">
    <citation type="submission" date="2023-11" db="EMBL/GenBank/DDBJ databases">
        <title>Actinomadura monticuli sp. nov., isolated from volcanic ash.</title>
        <authorList>
            <person name="Lee S.D."/>
            <person name="Yang H."/>
            <person name="Kim I.S."/>
        </authorList>
    </citation>
    <scope>NUCLEOTIDE SEQUENCE [LARGE SCALE GENOMIC DNA]</scope>
    <source>
        <strain evidence="2 3">DLS-62</strain>
    </source>
</reference>
<feature type="transmembrane region" description="Helical" evidence="1">
    <location>
        <begin position="66"/>
        <end position="88"/>
    </location>
</feature>